<keyword evidence="3" id="KW-1185">Reference proteome</keyword>
<dbReference type="Proteomes" id="UP000234323">
    <property type="component" value="Unassembled WGS sequence"/>
</dbReference>
<dbReference type="AlphaFoldDB" id="A0A2I1HX49"/>
<evidence type="ECO:0000256" key="1">
    <source>
        <dbReference type="SAM" id="MobiDB-lite"/>
    </source>
</evidence>
<accession>A0A2I1HX49</accession>
<name>A0A2I1HX49_9GLOM</name>
<evidence type="ECO:0000313" key="2">
    <source>
        <dbReference type="EMBL" id="PKY63448.1"/>
    </source>
</evidence>
<dbReference type="VEuPathDB" id="FungiDB:RhiirA1_402033"/>
<dbReference type="VEuPathDB" id="FungiDB:FUN_001866"/>
<feature type="region of interest" description="Disordered" evidence="1">
    <location>
        <begin position="1"/>
        <end position="56"/>
    </location>
</feature>
<organism evidence="2 3">
    <name type="scientific">Rhizophagus irregularis</name>
    <dbReference type="NCBI Taxonomy" id="588596"/>
    <lineage>
        <taxon>Eukaryota</taxon>
        <taxon>Fungi</taxon>
        <taxon>Fungi incertae sedis</taxon>
        <taxon>Mucoromycota</taxon>
        <taxon>Glomeromycotina</taxon>
        <taxon>Glomeromycetes</taxon>
        <taxon>Glomerales</taxon>
        <taxon>Glomeraceae</taxon>
        <taxon>Rhizophagus</taxon>
    </lineage>
</organism>
<feature type="compositionally biased region" description="Basic and acidic residues" evidence="1">
    <location>
        <begin position="35"/>
        <end position="50"/>
    </location>
</feature>
<comment type="caution">
    <text evidence="2">The sequence shown here is derived from an EMBL/GenBank/DDBJ whole genome shotgun (WGS) entry which is preliminary data.</text>
</comment>
<evidence type="ECO:0000313" key="3">
    <source>
        <dbReference type="Proteomes" id="UP000234323"/>
    </source>
</evidence>
<proteinExistence type="predicted"/>
<feature type="compositionally biased region" description="Acidic residues" evidence="1">
    <location>
        <begin position="1"/>
        <end position="21"/>
    </location>
</feature>
<protein>
    <submittedName>
        <fullName evidence="2">Uncharacterized protein</fullName>
    </submittedName>
</protein>
<dbReference type="EMBL" id="LLXI01010344">
    <property type="protein sequence ID" value="PKY63448.1"/>
    <property type="molecule type" value="Genomic_DNA"/>
</dbReference>
<dbReference type="VEuPathDB" id="FungiDB:RhiirFUN_010452"/>
<reference evidence="2 3" key="1">
    <citation type="submission" date="2015-10" db="EMBL/GenBank/DDBJ databases">
        <title>Genome analyses suggest a sexual origin of heterokaryosis in a supposedly ancient asexual fungus.</title>
        <authorList>
            <person name="Ropars J."/>
            <person name="Sedzielewska K."/>
            <person name="Noel J."/>
            <person name="Charron P."/>
            <person name="Farinelli L."/>
            <person name="Marton T."/>
            <person name="Kruger M."/>
            <person name="Pelin A."/>
            <person name="Brachmann A."/>
            <person name="Corradi N."/>
        </authorList>
    </citation>
    <scope>NUCLEOTIDE SEQUENCE [LARGE SCALE GENOMIC DNA]</scope>
    <source>
        <strain evidence="2 3">A4</strain>
    </source>
</reference>
<feature type="region of interest" description="Disordered" evidence="1">
    <location>
        <begin position="88"/>
        <end position="109"/>
    </location>
</feature>
<sequence>MNIGENEDYDYEDEESDDNEDYEYKDYDDPQLYSYDRDLYEKDNPVQERRRNNRLNPVQGWKVFGKPNLDKEIVERGREEYKYKNRVEAPMEEDEQPINRPIGKDNIPKGYKWSKKRGEYYDTMAGIKRWKEAGGKRRPREYKIIGVKSKDPVDYESLLDIVRQQERMIKKKLKKGDKTE</sequence>
<gene>
    <name evidence="2" type="ORF">RhiirA4_433185</name>
</gene>